<evidence type="ECO:0000256" key="1">
    <source>
        <dbReference type="ARBA" id="ARBA00022898"/>
    </source>
</evidence>
<evidence type="ECO:0000256" key="4">
    <source>
        <dbReference type="RuleBase" id="RU004514"/>
    </source>
</evidence>
<dbReference type="PIRSF" id="PIRSF004848">
    <property type="entry name" value="YBL036c_PLPDEIII"/>
    <property type="match status" value="1"/>
</dbReference>
<keyword evidence="1 2" id="KW-0663">Pyridoxal phosphate</keyword>
<dbReference type="PANTHER" id="PTHR10146">
    <property type="entry name" value="PROLINE SYNTHETASE CO-TRANSCRIBED BACTERIAL HOMOLOG PROTEIN"/>
    <property type="match status" value="1"/>
</dbReference>
<dbReference type="Pfam" id="PF01168">
    <property type="entry name" value="Ala_racemase_N"/>
    <property type="match status" value="1"/>
</dbReference>
<dbReference type="SUPFAM" id="SSF51419">
    <property type="entry name" value="PLP-binding barrel"/>
    <property type="match status" value="1"/>
</dbReference>
<dbReference type="Gene3D" id="3.20.20.10">
    <property type="entry name" value="Alanine racemase"/>
    <property type="match status" value="1"/>
</dbReference>
<gene>
    <name evidence="6" type="ORF">NTEN_LOCUS10872</name>
</gene>
<keyword evidence="7" id="KW-1185">Reference proteome</keyword>
<evidence type="ECO:0000259" key="5">
    <source>
        <dbReference type="Pfam" id="PF01168"/>
    </source>
</evidence>
<feature type="domain" description="Alanine racemase N-terminal" evidence="5">
    <location>
        <begin position="24"/>
        <end position="242"/>
    </location>
</feature>
<dbReference type="PROSITE" id="PS01211">
    <property type="entry name" value="UPF0001"/>
    <property type="match status" value="1"/>
</dbReference>
<proteinExistence type="inferred from homology"/>
<dbReference type="FunFam" id="3.20.20.10:FF:000007">
    <property type="entry name" value="Pyridoxal phosphate homeostasis protein"/>
    <property type="match status" value="1"/>
</dbReference>
<dbReference type="Proteomes" id="UP000479000">
    <property type="component" value="Unassembled WGS sequence"/>
</dbReference>
<organism evidence="6 7">
    <name type="scientific">Nesidiocoris tenuis</name>
    <dbReference type="NCBI Taxonomy" id="355587"/>
    <lineage>
        <taxon>Eukaryota</taxon>
        <taxon>Metazoa</taxon>
        <taxon>Ecdysozoa</taxon>
        <taxon>Arthropoda</taxon>
        <taxon>Hexapoda</taxon>
        <taxon>Insecta</taxon>
        <taxon>Pterygota</taxon>
        <taxon>Neoptera</taxon>
        <taxon>Paraneoptera</taxon>
        <taxon>Hemiptera</taxon>
        <taxon>Heteroptera</taxon>
        <taxon>Panheteroptera</taxon>
        <taxon>Cimicomorpha</taxon>
        <taxon>Miridae</taxon>
        <taxon>Dicyphina</taxon>
        <taxon>Nesidiocoris</taxon>
    </lineage>
</organism>
<protein>
    <recommendedName>
        <fullName evidence="2">Pyridoxal phosphate homeostasis protein</fullName>
        <shortName evidence="2">PLP homeostasis protein</shortName>
    </recommendedName>
</protein>
<evidence type="ECO:0000313" key="6">
    <source>
        <dbReference type="EMBL" id="CAB0005395.1"/>
    </source>
</evidence>
<feature type="modified residue" description="N6-(pyridoxal phosphate)lysine" evidence="2 3">
    <location>
        <position position="39"/>
    </location>
</feature>
<dbReference type="CDD" id="cd06822">
    <property type="entry name" value="PLPDE_III_YBL036c_euk"/>
    <property type="match status" value="1"/>
</dbReference>
<dbReference type="InterPro" id="IPR029066">
    <property type="entry name" value="PLP-binding_barrel"/>
</dbReference>
<dbReference type="InterPro" id="IPR011078">
    <property type="entry name" value="PyrdxlP_homeostasis"/>
</dbReference>
<dbReference type="NCBIfam" id="TIGR00044">
    <property type="entry name" value="YggS family pyridoxal phosphate-dependent enzyme"/>
    <property type="match status" value="1"/>
</dbReference>
<evidence type="ECO:0000256" key="3">
    <source>
        <dbReference type="PIRSR" id="PIRSR004848-1"/>
    </source>
</evidence>
<name>A0A6H5GQX3_9HEMI</name>
<comment type="cofactor">
    <cofactor evidence="3">
        <name>pyridoxal 5'-phosphate</name>
        <dbReference type="ChEBI" id="CHEBI:597326"/>
    </cofactor>
</comment>
<dbReference type="EMBL" id="CADCXU010016353">
    <property type="protein sequence ID" value="CAB0005395.1"/>
    <property type="molecule type" value="Genomic_DNA"/>
</dbReference>
<dbReference type="OrthoDB" id="10264196at2759"/>
<evidence type="ECO:0000256" key="2">
    <source>
        <dbReference type="HAMAP-Rule" id="MF_03225"/>
    </source>
</evidence>
<comment type="function">
    <text evidence="2">Pyridoxal 5'-phosphate (PLP)-binding protein, which may be involved in intracellular homeostatic regulation of pyridoxal 5'-phosphate (PLP), the active form of vitamin B6.</text>
</comment>
<dbReference type="InterPro" id="IPR001608">
    <property type="entry name" value="Ala_racemase_N"/>
</dbReference>
<dbReference type="HAMAP" id="MF_02087">
    <property type="entry name" value="PLP_homeostasis"/>
    <property type="match status" value="1"/>
</dbReference>
<dbReference type="AlphaFoldDB" id="A0A6H5GQX3"/>
<comment type="similarity">
    <text evidence="2 4">Belongs to the pyridoxal phosphate-binding protein YggS/PROSC family.</text>
</comment>
<accession>A0A6H5GQX3</accession>
<dbReference type="GO" id="GO:0030170">
    <property type="term" value="F:pyridoxal phosphate binding"/>
    <property type="evidence" value="ECO:0007669"/>
    <property type="project" value="UniProtKB-UniRule"/>
</dbReference>
<reference evidence="6 7" key="1">
    <citation type="submission" date="2020-02" db="EMBL/GenBank/DDBJ databases">
        <authorList>
            <person name="Ferguson B K."/>
        </authorList>
    </citation>
    <scope>NUCLEOTIDE SEQUENCE [LARGE SCALE GENOMIC DNA]</scope>
</reference>
<evidence type="ECO:0000313" key="7">
    <source>
        <dbReference type="Proteomes" id="UP000479000"/>
    </source>
</evidence>
<dbReference type="PANTHER" id="PTHR10146:SF14">
    <property type="entry name" value="PYRIDOXAL PHOSPHATE HOMEOSTASIS PROTEIN"/>
    <property type="match status" value="1"/>
</dbReference>
<sequence>MKMADVDVVKGLLSVYARINSTCTKSNLNYKPRLVAVSKTKPKEMIIACYEQGQREFGENYIQELVDKSTDPIVLEKCPDIKWHFIGTLQRNKVTKLLSATNLDVVETITSEKLASAVNAGWEKLKKPEPLKIMVQVNTSREEEKGGVEPEKCSELVKYVKEKCPSLKFLGLMTIGMYGYDTSTITNPDFLALKACRETVCNDFELEESQVELSMGMSGDFEQAIELGSTSVRVGTTIFGERAKKEPSSAANQNG</sequence>